<keyword evidence="7" id="KW-1185">Reference proteome</keyword>
<accession>A0A1K2HRY1</accession>
<dbReference type="SUPFAM" id="SSF53850">
    <property type="entry name" value="Periplasmic binding protein-like II"/>
    <property type="match status" value="1"/>
</dbReference>
<evidence type="ECO:0000256" key="4">
    <source>
        <dbReference type="ARBA" id="ARBA00023163"/>
    </source>
</evidence>
<evidence type="ECO:0000256" key="1">
    <source>
        <dbReference type="ARBA" id="ARBA00009437"/>
    </source>
</evidence>
<dbReference type="PROSITE" id="PS50931">
    <property type="entry name" value="HTH_LYSR"/>
    <property type="match status" value="1"/>
</dbReference>
<dbReference type="PANTHER" id="PTHR30537">
    <property type="entry name" value="HTH-TYPE TRANSCRIPTIONAL REGULATOR"/>
    <property type="match status" value="1"/>
</dbReference>
<dbReference type="EMBL" id="FPKR01000018">
    <property type="protein sequence ID" value="SFZ79502.1"/>
    <property type="molecule type" value="Genomic_DNA"/>
</dbReference>
<keyword evidence="2" id="KW-0805">Transcription regulation</keyword>
<dbReference type="AlphaFoldDB" id="A0A1K2HRY1"/>
<dbReference type="Proteomes" id="UP000186513">
    <property type="component" value="Unassembled WGS sequence"/>
</dbReference>
<dbReference type="InterPro" id="IPR058163">
    <property type="entry name" value="LysR-type_TF_proteobact-type"/>
</dbReference>
<protein>
    <submittedName>
        <fullName evidence="6">DNA-binding transcriptional regulator, LysR family</fullName>
    </submittedName>
</protein>
<dbReference type="InterPro" id="IPR036388">
    <property type="entry name" value="WH-like_DNA-bd_sf"/>
</dbReference>
<evidence type="ECO:0000259" key="5">
    <source>
        <dbReference type="PROSITE" id="PS50931"/>
    </source>
</evidence>
<evidence type="ECO:0000313" key="7">
    <source>
        <dbReference type="Proteomes" id="UP000186513"/>
    </source>
</evidence>
<evidence type="ECO:0000313" key="6">
    <source>
        <dbReference type="EMBL" id="SFZ79502.1"/>
    </source>
</evidence>
<dbReference type="Pfam" id="PF03466">
    <property type="entry name" value="LysR_substrate"/>
    <property type="match status" value="1"/>
</dbReference>
<dbReference type="InterPro" id="IPR005119">
    <property type="entry name" value="LysR_subst-bd"/>
</dbReference>
<dbReference type="GO" id="GO:0003700">
    <property type="term" value="F:DNA-binding transcription factor activity"/>
    <property type="evidence" value="ECO:0007669"/>
    <property type="project" value="InterPro"/>
</dbReference>
<keyword evidence="3 6" id="KW-0238">DNA-binding</keyword>
<dbReference type="GO" id="GO:0043565">
    <property type="term" value="F:sequence-specific DNA binding"/>
    <property type="evidence" value="ECO:0007669"/>
    <property type="project" value="TreeGrafter"/>
</dbReference>
<name>A0A1K2HRY1_9NEIS</name>
<keyword evidence="4" id="KW-0804">Transcription</keyword>
<dbReference type="SUPFAM" id="SSF46785">
    <property type="entry name" value="Winged helix' DNA-binding domain"/>
    <property type="match status" value="1"/>
</dbReference>
<evidence type="ECO:0000256" key="3">
    <source>
        <dbReference type="ARBA" id="ARBA00023125"/>
    </source>
</evidence>
<organism evidence="6 7">
    <name type="scientific">Chitinimonas taiwanensis DSM 18899</name>
    <dbReference type="NCBI Taxonomy" id="1121279"/>
    <lineage>
        <taxon>Bacteria</taxon>
        <taxon>Pseudomonadati</taxon>
        <taxon>Pseudomonadota</taxon>
        <taxon>Betaproteobacteria</taxon>
        <taxon>Neisseriales</taxon>
        <taxon>Chitinibacteraceae</taxon>
        <taxon>Chitinimonas</taxon>
    </lineage>
</organism>
<dbReference type="InterPro" id="IPR000847">
    <property type="entry name" value="LysR_HTH_N"/>
</dbReference>
<dbReference type="InterPro" id="IPR036390">
    <property type="entry name" value="WH_DNA-bd_sf"/>
</dbReference>
<comment type="similarity">
    <text evidence="1">Belongs to the LysR transcriptional regulatory family.</text>
</comment>
<dbReference type="Gene3D" id="1.10.10.10">
    <property type="entry name" value="Winged helix-like DNA-binding domain superfamily/Winged helix DNA-binding domain"/>
    <property type="match status" value="1"/>
</dbReference>
<dbReference type="Gene3D" id="3.40.190.290">
    <property type="match status" value="1"/>
</dbReference>
<dbReference type="STRING" id="1121279.SAMN02745887_03685"/>
<dbReference type="PRINTS" id="PR00039">
    <property type="entry name" value="HTHLYSR"/>
</dbReference>
<dbReference type="OrthoDB" id="9786526at2"/>
<reference evidence="6 7" key="1">
    <citation type="submission" date="2016-11" db="EMBL/GenBank/DDBJ databases">
        <authorList>
            <person name="Jaros S."/>
            <person name="Januszkiewicz K."/>
            <person name="Wedrychowicz H."/>
        </authorList>
    </citation>
    <scope>NUCLEOTIDE SEQUENCE [LARGE SCALE GENOMIC DNA]</scope>
    <source>
        <strain evidence="6 7">DSM 18899</strain>
    </source>
</reference>
<sequence>MRQTDLNRLQVFTAVVEAGGFTAAAERLGITKSQVSLQVARLEAELGHALFTRSTRRVAATEAGQQLYADSAPLLAGLQGALARLGSAGELEGRLRITAGASYSDGVLGSLLADFAAQHPRLEVELIASDIKLDLLAEGIDVAVRGGILRDSSLRAVKLGGFAQVPVAAPGLFARMGRPSAPEQLNGQPWVALTVLASPLTWHFTHPDGRRATVRARAAMRVNSANVVRECARAGVGCTVLPDYMVREELADGRLLALLPDWQLPGAGIYAVYPAGRYPPVKVRAFIDFLRGRLGEGSGAVGSW</sequence>
<dbReference type="Pfam" id="PF00126">
    <property type="entry name" value="HTH_1"/>
    <property type="match status" value="1"/>
</dbReference>
<dbReference type="CDD" id="cd08422">
    <property type="entry name" value="PBP2_CrgA_like"/>
    <property type="match status" value="1"/>
</dbReference>
<dbReference type="GO" id="GO:0006351">
    <property type="term" value="P:DNA-templated transcription"/>
    <property type="evidence" value="ECO:0007669"/>
    <property type="project" value="TreeGrafter"/>
</dbReference>
<evidence type="ECO:0000256" key="2">
    <source>
        <dbReference type="ARBA" id="ARBA00023015"/>
    </source>
</evidence>
<gene>
    <name evidence="6" type="ORF">SAMN02745887_03685</name>
</gene>
<dbReference type="FunFam" id="1.10.10.10:FF:000001">
    <property type="entry name" value="LysR family transcriptional regulator"/>
    <property type="match status" value="1"/>
</dbReference>
<proteinExistence type="inferred from homology"/>
<dbReference type="PANTHER" id="PTHR30537:SF66">
    <property type="entry name" value="IRON-REGULATED VIRULENCE REGULATORY PROTEIN IRGB"/>
    <property type="match status" value="1"/>
</dbReference>
<feature type="domain" description="HTH lysR-type" evidence="5">
    <location>
        <begin position="4"/>
        <end position="61"/>
    </location>
</feature>
<dbReference type="RefSeq" id="WP_072430162.1">
    <property type="nucleotide sequence ID" value="NZ_FPKR01000018.1"/>
</dbReference>